<dbReference type="AlphaFoldDB" id="A0A5J4U0F7"/>
<evidence type="ECO:0000313" key="3">
    <source>
        <dbReference type="Proteomes" id="UP000324800"/>
    </source>
</evidence>
<evidence type="ECO:0000313" key="2">
    <source>
        <dbReference type="EMBL" id="KAA6363729.1"/>
    </source>
</evidence>
<name>A0A5J4U0F7_9EUKA</name>
<dbReference type="Proteomes" id="UP000324800">
    <property type="component" value="Unassembled WGS sequence"/>
</dbReference>
<feature type="region of interest" description="Disordered" evidence="1">
    <location>
        <begin position="1"/>
        <end position="62"/>
    </location>
</feature>
<sequence length="92" mass="10313">MNTPKNIIEGPNPTQKQDKKQAKAAAKEKQKEKKQDQQSAQQTIQQQREDPLKDDPNEGINPAFISLGFALSQNLIPIDVSPELCILEAFKQ</sequence>
<comment type="caution">
    <text evidence="2">The sequence shown here is derived from an EMBL/GenBank/DDBJ whole genome shotgun (WGS) entry which is preliminary data.</text>
</comment>
<gene>
    <name evidence="2" type="ORF">EZS28_040744</name>
</gene>
<accession>A0A5J4U0F7</accession>
<protein>
    <submittedName>
        <fullName evidence="2">Uncharacterized protein</fullName>
    </submittedName>
</protein>
<reference evidence="2 3" key="1">
    <citation type="submission" date="2019-03" db="EMBL/GenBank/DDBJ databases">
        <title>Single cell metagenomics reveals metabolic interactions within the superorganism composed of flagellate Streblomastix strix and complex community of Bacteroidetes bacteria on its surface.</title>
        <authorList>
            <person name="Treitli S.C."/>
            <person name="Kolisko M."/>
            <person name="Husnik F."/>
            <person name="Keeling P."/>
            <person name="Hampl V."/>
        </authorList>
    </citation>
    <scope>NUCLEOTIDE SEQUENCE [LARGE SCALE GENOMIC DNA]</scope>
    <source>
        <strain evidence="2">ST1C</strain>
    </source>
</reference>
<feature type="compositionally biased region" description="Low complexity" evidence="1">
    <location>
        <begin position="37"/>
        <end position="46"/>
    </location>
</feature>
<proteinExistence type="predicted"/>
<organism evidence="2 3">
    <name type="scientific">Streblomastix strix</name>
    <dbReference type="NCBI Taxonomy" id="222440"/>
    <lineage>
        <taxon>Eukaryota</taxon>
        <taxon>Metamonada</taxon>
        <taxon>Preaxostyla</taxon>
        <taxon>Oxymonadida</taxon>
        <taxon>Streblomastigidae</taxon>
        <taxon>Streblomastix</taxon>
    </lineage>
</organism>
<evidence type="ECO:0000256" key="1">
    <source>
        <dbReference type="SAM" id="MobiDB-lite"/>
    </source>
</evidence>
<feature type="compositionally biased region" description="Basic and acidic residues" evidence="1">
    <location>
        <begin position="16"/>
        <end position="36"/>
    </location>
</feature>
<feature type="compositionally biased region" description="Basic and acidic residues" evidence="1">
    <location>
        <begin position="47"/>
        <end position="56"/>
    </location>
</feature>
<feature type="non-terminal residue" evidence="2">
    <location>
        <position position="92"/>
    </location>
</feature>
<dbReference type="EMBL" id="SNRW01022547">
    <property type="protein sequence ID" value="KAA6363729.1"/>
    <property type="molecule type" value="Genomic_DNA"/>
</dbReference>